<dbReference type="GO" id="GO:0071028">
    <property type="term" value="P:nuclear mRNA surveillance"/>
    <property type="evidence" value="ECO:0007669"/>
    <property type="project" value="TreeGrafter"/>
</dbReference>
<dbReference type="InParanoid" id="A0A1Y1X3R3"/>
<dbReference type="GO" id="GO:0000176">
    <property type="term" value="C:nuclear exosome (RNase complex)"/>
    <property type="evidence" value="ECO:0007669"/>
    <property type="project" value="TreeGrafter"/>
</dbReference>
<evidence type="ECO:0000259" key="7">
    <source>
        <dbReference type="Pfam" id="PF03725"/>
    </source>
</evidence>
<keyword evidence="8" id="KW-0687">Ribonucleoprotein</keyword>
<comment type="caution">
    <text evidence="8">The sequence shown here is derived from an EMBL/GenBank/DDBJ whole genome shotgun (WGS) entry which is preliminary data.</text>
</comment>
<dbReference type="Proteomes" id="UP000193498">
    <property type="component" value="Unassembled WGS sequence"/>
</dbReference>
<name>A0A1Y1X3R3_9FUNG</name>
<dbReference type="GO" id="GO:0006364">
    <property type="term" value="P:rRNA processing"/>
    <property type="evidence" value="ECO:0007669"/>
    <property type="project" value="UniProtKB-KW"/>
</dbReference>
<dbReference type="PANTHER" id="PTHR11953">
    <property type="entry name" value="EXOSOME COMPLEX COMPONENT"/>
    <property type="match status" value="1"/>
</dbReference>
<evidence type="ECO:0000256" key="1">
    <source>
        <dbReference type="ARBA" id="ARBA00004123"/>
    </source>
</evidence>
<dbReference type="PANTHER" id="PTHR11953:SF1">
    <property type="entry name" value="EXOSOME COMPLEX COMPONENT RRP46"/>
    <property type="match status" value="1"/>
</dbReference>
<dbReference type="GO" id="GO:0005730">
    <property type="term" value="C:nucleolus"/>
    <property type="evidence" value="ECO:0007669"/>
    <property type="project" value="TreeGrafter"/>
</dbReference>
<dbReference type="GO" id="GO:0005840">
    <property type="term" value="C:ribosome"/>
    <property type="evidence" value="ECO:0007669"/>
    <property type="project" value="UniProtKB-KW"/>
</dbReference>
<dbReference type="Pfam" id="PF03725">
    <property type="entry name" value="RNase_PH_C"/>
    <property type="match status" value="1"/>
</dbReference>
<evidence type="ECO:0000256" key="3">
    <source>
        <dbReference type="ARBA" id="ARBA00022552"/>
    </source>
</evidence>
<reference evidence="8 9" key="1">
    <citation type="submission" date="2016-07" db="EMBL/GenBank/DDBJ databases">
        <title>Pervasive Adenine N6-methylation of Active Genes in Fungi.</title>
        <authorList>
            <consortium name="DOE Joint Genome Institute"/>
            <person name="Mondo S.J."/>
            <person name="Dannebaum R.O."/>
            <person name="Kuo R.C."/>
            <person name="Labutti K."/>
            <person name="Haridas S."/>
            <person name="Kuo A."/>
            <person name="Salamov A."/>
            <person name="Ahrendt S.R."/>
            <person name="Lipzen A."/>
            <person name="Sullivan W."/>
            <person name="Andreopoulos W.B."/>
            <person name="Clum A."/>
            <person name="Lindquist E."/>
            <person name="Daum C."/>
            <person name="Ramamoorthy G.K."/>
            <person name="Gryganskyi A."/>
            <person name="Culley D."/>
            <person name="Magnuson J.K."/>
            <person name="James T.Y."/>
            <person name="O'Malley M.A."/>
            <person name="Stajich J.E."/>
            <person name="Spatafora J.W."/>
            <person name="Visel A."/>
            <person name="Grigoriev I.V."/>
        </authorList>
    </citation>
    <scope>NUCLEOTIDE SEQUENCE [LARGE SCALE GENOMIC DNA]</scope>
    <source>
        <strain evidence="8 9">CBS 931.73</strain>
    </source>
</reference>
<dbReference type="GO" id="GO:0016075">
    <property type="term" value="P:rRNA catabolic process"/>
    <property type="evidence" value="ECO:0007669"/>
    <property type="project" value="TreeGrafter"/>
</dbReference>
<evidence type="ECO:0000313" key="9">
    <source>
        <dbReference type="Proteomes" id="UP000193498"/>
    </source>
</evidence>
<evidence type="ECO:0000313" key="8">
    <source>
        <dbReference type="EMBL" id="ORX80457.1"/>
    </source>
</evidence>
<dbReference type="AlphaFoldDB" id="A0A1Y1X3R3"/>
<sequence length="225" mass="24781">MTSTRLDGRKSDEIRPLYCSQSLLNRADGSGRFEQGKSAVLCGVHGPMEVKINQEQLDKSTLEVNFRPMVGLPGTREKKYETVIRNTFENAILSGLHPRTLIQMNAQVLWDDGCVLATAINAVTLALIDAGIPVKNIISASTCLIDGEGQLVIDPTLKELETPSSSIHTFAFDSTTQGVVFSESIGSYSEDDYFRCLEICCAAATKIHAFMRTALEKKLEKENQY</sequence>
<evidence type="ECO:0000259" key="6">
    <source>
        <dbReference type="Pfam" id="PF01138"/>
    </source>
</evidence>
<dbReference type="GO" id="GO:0000177">
    <property type="term" value="C:cytoplasmic exosome (RNase complex)"/>
    <property type="evidence" value="ECO:0007669"/>
    <property type="project" value="TreeGrafter"/>
</dbReference>
<accession>A0A1Y1X3R3</accession>
<keyword evidence="4" id="KW-0271">Exosome</keyword>
<dbReference type="FunCoup" id="A0A1Y1X3R3">
    <property type="interactions" value="286"/>
</dbReference>
<dbReference type="STRING" id="1314790.A0A1Y1X3R3"/>
<keyword evidence="3" id="KW-0698">rRNA processing</keyword>
<feature type="domain" description="Exoribonuclease phosphorolytic" evidence="7">
    <location>
        <begin position="137"/>
        <end position="199"/>
    </location>
</feature>
<dbReference type="SUPFAM" id="SSF55666">
    <property type="entry name" value="Ribonuclease PH domain 2-like"/>
    <property type="match status" value="1"/>
</dbReference>
<dbReference type="GO" id="GO:0003723">
    <property type="term" value="F:RNA binding"/>
    <property type="evidence" value="ECO:0007669"/>
    <property type="project" value="TreeGrafter"/>
</dbReference>
<comment type="subcellular location">
    <subcellularLocation>
        <location evidence="1">Nucleus</location>
    </subcellularLocation>
</comment>
<dbReference type="InterPro" id="IPR036345">
    <property type="entry name" value="ExoRNase_PH_dom2_sf"/>
</dbReference>
<feature type="domain" description="Exoribonuclease phosphorolytic" evidence="6">
    <location>
        <begin position="13"/>
        <end position="133"/>
    </location>
</feature>
<dbReference type="SUPFAM" id="SSF54211">
    <property type="entry name" value="Ribosomal protein S5 domain 2-like"/>
    <property type="match status" value="1"/>
</dbReference>
<dbReference type="InterPro" id="IPR015847">
    <property type="entry name" value="ExoRNase_PH_dom2"/>
</dbReference>
<evidence type="ECO:0000256" key="2">
    <source>
        <dbReference type="ARBA" id="ARBA00006678"/>
    </source>
</evidence>
<dbReference type="GO" id="GO:0034475">
    <property type="term" value="P:U4 snRNA 3'-end processing"/>
    <property type="evidence" value="ECO:0007669"/>
    <property type="project" value="TreeGrafter"/>
</dbReference>
<evidence type="ECO:0000256" key="5">
    <source>
        <dbReference type="ARBA" id="ARBA00023242"/>
    </source>
</evidence>
<dbReference type="InterPro" id="IPR027408">
    <property type="entry name" value="PNPase/RNase_PH_dom_sf"/>
</dbReference>
<dbReference type="Gene3D" id="3.30.230.70">
    <property type="entry name" value="GHMP Kinase, N-terminal domain"/>
    <property type="match status" value="1"/>
</dbReference>
<dbReference type="InterPro" id="IPR050080">
    <property type="entry name" value="RNase_PH"/>
</dbReference>
<protein>
    <submittedName>
        <fullName evidence="8">Ribosomal protein S5 domain 2-like protein</fullName>
    </submittedName>
</protein>
<dbReference type="OrthoDB" id="27298at2759"/>
<gene>
    <name evidence="8" type="ORF">K493DRAFT_270826</name>
</gene>
<dbReference type="Pfam" id="PF01138">
    <property type="entry name" value="RNase_PH"/>
    <property type="match status" value="1"/>
</dbReference>
<keyword evidence="5" id="KW-0539">Nucleus</keyword>
<dbReference type="InterPro" id="IPR020568">
    <property type="entry name" value="Ribosomal_Su5_D2-typ_SF"/>
</dbReference>
<keyword evidence="9" id="KW-1185">Reference proteome</keyword>
<evidence type="ECO:0000256" key="4">
    <source>
        <dbReference type="ARBA" id="ARBA00022835"/>
    </source>
</evidence>
<organism evidence="8 9">
    <name type="scientific">Basidiobolus meristosporus CBS 931.73</name>
    <dbReference type="NCBI Taxonomy" id="1314790"/>
    <lineage>
        <taxon>Eukaryota</taxon>
        <taxon>Fungi</taxon>
        <taxon>Fungi incertae sedis</taxon>
        <taxon>Zoopagomycota</taxon>
        <taxon>Entomophthoromycotina</taxon>
        <taxon>Basidiobolomycetes</taxon>
        <taxon>Basidiobolales</taxon>
        <taxon>Basidiobolaceae</taxon>
        <taxon>Basidiobolus</taxon>
    </lineage>
</organism>
<dbReference type="GO" id="GO:0071051">
    <property type="term" value="P:poly(A)-dependent snoRNA 3'-end processing"/>
    <property type="evidence" value="ECO:0007669"/>
    <property type="project" value="TreeGrafter"/>
</dbReference>
<dbReference type="CDD" id="cd11372">
    <property type="entry name" value="RNase_PH_RRP46"/>
    <property type="match status" value="1"/>
</dbReference>
<proteinExistence type="inferred from homology"/>
<dbReference type="InterPro" id="IPR001247">
    <property type="entry name" value="ExoRNase_PH_dom1"/>
</dbReference>
<keyword evidence="8" id="KW-0689">Ribosomal protein</keyword>
<dbReference type="EMBL" id="MCFE01000738">
    <property type="protein sequence ID" value="ORX80457.1"/>
    <property type="molecule type" value="Genomic_DNA"/>
</dbReference>
<comment type="similarity">
    <text evidence="2">Belongs to the RNase PH family.</text>
</comment>